<proteinExistence type="predicted"/>
<protein>
    <submittedName>
        <fullName evidence="1">Smalltalk protein</fullName>
    </submittedName>
</protein>
<reference evidence="1 2" key="1">
    <citation type="submission" date="2020-05" db="EMBL/GenBank/DDBJ databases">
        <title>Distinct polysaccharide utilization as determinants for interspecies competition between intestinal Prevotella spp.</title>
        <authorList>
            <person name="Galvez E.J.C."/>
            <person name="Iljazovic A."/>
            <person name="Strowig T."/>
        </authorList>
    </citation>
    <scope>NUCLEOTIDE SEQUENCE [LARGE SCALE GENOMIC DNA]</scope>
    <source>
        <strain evidence="1 2">PROD</strain>
    </source>
</reference>
<dbReference type="Proteomes" id="UP001193734">
    <property type="component" value="Unassembled WGS sequence"/>
</dbReference>
<dbReference type="RefSeq" id="WP_172174843.1">
    <property type="nucleotide sequence ID" value="NZ_CASGIA010000020.1"/>
</dbReference>
<dbReference type="Pfam" id="PF20096">
    <property type="entry name" value="DUF6486"/>
    <property type="match status" value="1"/>
</dbReference>
<comment type="caution">
    <text evidence="1">The sequence shown here is derived from an EMBL/GenBank/DDBJ whole genome shotgun (WGS) entry which is preliminary data.</text>
</comment>
<sequence length="32" mass="3258">MKNKFNLSLILKVLIAVATAVLGATGAVQAMA</sequence>
<dbReference type="EMBL" id="JABKKE010000023">
    <property type="protein sequence ID" value="NPE15009.1"/>
    <property type="molecule type" value="Genomic_DNA"/>
</dbReference>
<name>A0ABX2AWF1_9BACT</name>
<dbReference type="NCBIfam" id="NF033879">
    <property type="entry name" value="smalltalk"/>
    <property type="match status" value="1"/>
</dbReference>
<evidence type="ECO:0000313" key="1">
    <source>
        <dbReference type="EMBL" id="NPE15009.1"/>
    </source>
</evidence>
<organism evidence="1 2">
    <name type="scientific">Xylanibacter rodentium</name>
    <dbReference type="NCBI Taxonomy" id="2736289"/>
    <lineage>
        <taxon>Bacteria</taxon>
        <taxon>Pseudomonadati</taxon>
        <taxon>Bacteroidota</taxon>
        <taxon>Bacteroidia</taxon>
        <taxon>Bacteroidales</taxon>
        <taxon>Prevotellaceae</taxon>
        <taxon>Xylanibacter</taxon>
    </lineage>
</organism>
<keyword evidence="2" id="KW-1185">Reference proteome</keyword>
<evidence type="ECO:0000313" key="2">
    <source>
        <dbReference type="Proteomes" id="UP001193734"/>
    </source>
</evidence>
<gene>
    <name evidence="1" type="ORF">HPS55_11890</name>
</gene>
<accession>A0ABX2AWF1</accession>
<dbReference type="InterPro" id="IPR045505">
    <property type="entry name" value="DUF6486"/>
</dbReference>
<dbReference type="GeneID" id="97808077"/>